<dbReference type="AlphaFoldDB" id="A0AA47MCM4"/>
<dbReference type="PANTHER" id="PTHR47130">
    <property type="entry name" value="SI:DKEY-19B23.11-RELATED"/>
    <property type="match status" value="1"/>
</dbReference>
<reference evidence="1" key="1">
    <citation type="journal article" date="2023" name="Front. Mar. Sci.">
        <title>A new Merluccius polli reference genome to investigate the effects of global change in West African waters.</title>
        <authorList>
            <person name="Mateo J.L."/>
            <person name="Blanco-Fernandez C."/>
            <person name="Garcia-Vazquez E."/>
            <person name="Machado-Schiaffino G."/>
        </authorList>
    </citation>
    <scope>NUCLEOTIDE SEQUENCE</scope>
    <source>
        <strain evidence="1">C29</strain>
        <tissue evidence="1">Fin</tissue>
    </source>
</reference>
<comment type="caution">
    <text evidence="1">The sequence shown here is derived from an EMBL/GenBank/DDBJ whole genome shotgun (WGS) entry which is preliminary data.</text>
</comment>
<accession>A0AA47MCM4</accession>
<dbReference type="EMBL" id="JAOPHQ010004848">
    <property type="protein sequence ID" value="KAK0137805.1"/>
    <property type="molecule type" value="Genomic_DNA"/>
</dbReference>
<dbReference type="Proteomes" id="UP001174136">
    <property type="component" value="Unassembled WGS sequence"/>
</dbReference>
<evidence type="ECO:0000313" key="2">
    <source>
        <dbReference type="Proteomes" id="UP001174136"/>
    </source>
</evidence>
<dbReference type="PANTHER" id="PTHR47130:SF3">
    <property type="entry name" value="ZONA PELLUCIDA PROTEIN"/>
    <property type="match status" value="1"/>
</dbReference>
<gene>
    <name evidence="1" type="ORF">N1851_025979</name>
</gene>
<proteinExistence type="predicted"/>
<name>A0AA47MCM4_MERPO</name>
<protein>
    <submittedName>
        <fullName evidence="1">Uncharacterized protein</fullName>
    </submittedName>
</protein>
<keyword evidence="2" id="KW-1185">Reference proteome</keyword>
<sequence length="161" mass="18072">MFNIGLRLKMYSEGPSDVITHDVMKTCSYSAWAAQEIVCDRNYMEVGPLLIIKMSKYMGQLDTTSQTKGQAVKDDLKSNAMQAVNDTVYGIWKMTFYTPEPTVMRLDEVRQAGYGAMTTPNRLVVRSPYNTAQTYSEDVGNGLENVPSIFPTLFAFNIVLL</sequence>
<evidence type="ECO:0000313" key="1">
    <source>
        <dbReference type="EMBL" id="KAK0137805.1"/>
    </source>
</evidence>
<organism evidence="1 2">
    <name type="scientific">Merluccius polli</name>
    <name type="common">Benguela hake</name>
    <name type="synonym">Merluccius cadenati</name>
    <dbReference type="NCBI Taxonomy" id="89951"/>
    <lineage>
        <taxon>Eukaryota</taxon>
        <taxon>Metazoa</taxon>
        <taxon>Chordata</taxon>
        <taxon>Craniata</taxon>
        <taxon>Vertebrata</taxon>
        <taxon>Euteleostomi</taxon>
        <taxon>Actinopterygii</taxon>
        <taxon>Neopterygii</taxon>
        <taxon>Teleostei</taxon>
        <taxon>Neoteleostei</taxon>
        <taxon>Acanthomorphata</taxon>
        <taxon>Zeiogadaria</taxon>
        <taxon>Gadariae</taxon>
        <taxon>Gadiformes</taxon>
        <taxon>Gadoidei</taxon>
        <taxon>Merlucciidae</taxon>
        <taxon>Merluccius</taxon>
    </lineage>
</organism>